<organism evidence="18">
    <name type="scientific">mine drainage metagenome</name>
    <dbReference type="NCBI Taxonomy" id="410659"/>
    <lineage>
        <taxon>unclassified sequences</taxon>
        <taxon>metagenomes</taxon>
        <taxon>ecological metagenomes</taxon>
    </lineage>
</organism>
<dbReference type="Gene3D" id="3.30.1950.10">
    <property type="entry name" value="wza like domain"/>
    <property type="match status" value="1"/>
</dbReference>
<evidence type="ECO:0000256" key="14">
    <source>
        <dbReference type="ARBA" id="ARBA00023288"/>
    </source>
</evidence>
<evidence type="ECO:0000256" key="11">
    <source>
        <dbReference type="ARBA" id="ARBA00023136"/>
    </source>
</evidence>
<evidence type="ECO:0000256" key="10">
    <source>
        <dbReference type="ARBA" id="ARBA00023114"/>
    </source>
</evidence>
<dbReference type="Pfam" id="PF22461">
    <property type="entry name" value="SLBB_2"/>
    <property type="match status" value="1"/>
</dbReference>
<dbReference type="PANTHER" id="PTHR33619">
    <property type="entry name" value="POLYSACCHARIDE EXPORT PROTEIN GFCE-RELATED"/>
    <property type="match status" value="1"/>
</dbReference>
<reference evidence="18" key="1">
    <citation type="submission" date="2016-10" db="EMBL/GenBank/DDBJ databases">
        <title>Sequence of Gallionella enrichment culture.</title>
        <authorList>
            <person name="Poehlein A."/>
            <person name="Muehling M."/>
            <person name="Daniel R."/>
        </authorList>
    </citation>
    <scope>NUCLEOTIDE SEQUENCE</scope>
</reference>
<comment type="similarity">
    <text evidence="2">Belongs to the BexD/CtrA/VexA family.</text>
</comment>
<evidence type="ECO:0000259" key="15">
    <source>
        <dbReference type="Pfam" id="PF02563"/>
    </source>
</evidence>
<keyword evidence="13" id="KW-0998">Cell outer membrane</keyword>
<feature type="domain" description="Soluble ligand binding" evidence="16">
    <location>
        <begin position="157"/>
        <end position="202"/>
    </location>
</feature>
<feature type="domain" description="Soluble ligand binding" evidence="16">
    <location>
        <begin position="241"/>
        <end position="286"/>
    </location>
</feature>
<feature type="domain" description="SLBB" evidence="17">
    <location>
        <begin position="74"/>
        <end position="151"/>
    </location>
</feature>
<dbReference type="InterPro" id="IPR054765">
    <property type="entry name" value="SLBB_dom"/>
</dbReference>
<evidence type="ECO:0000256" key="2">
    <source>
        <dbReference type="ARBA" id="ARBA00009450"/>
    </source>
</evidence>
<keyword evidence="11" id="KW-0472">Membrane</keyword>
<proteinExistence type="inferred from homology"/>
<evidence type="ECO:0000256" key="6">
    <source>
        <dbReference type="ARBA" id="ARBA00022692"/>
    </source>
</evidence>
<dbReference type="Gene3D" id="3.10.560.10">
    <property type="entry name" value="Outer membrane lipoprotein wza domain like"/>
    <property type="match status" value="5"/>
</dbReference>
<dbReference type="InterPro" id="IPR049712">
    <property type="entry name" value="Poly_export"/>
</dbReference>
<dbReference type="GO" id="GO:0006811">
    <property type="term" value="P:monoatomic ion transport"/>
    <property type="evidence" value="ECO:0007669"/>
    <property type="project" value="UniProtKB-KW"/>
</dbReference>
<dbReference type="EMBL" id="MLJW01003483">
    <property type="protein sequence ID" value="OIQ71961.1"/>
    <property type="molecule type" value="Genomic_DNA"/>
</dbReference>
<gene>
    <name evidence="18" type="primary">kpsD_6</name>
    <name evidence="18" type="ORF">GALL_464190</name>
</gene>
<evidence type="ECO:0000313" key="18">
    <source>
        <dbReference type="EMBL" id="OIQ71961.1"/>
    </source>
</evidence>
<accession>A0A1J5PK89</accession>
<evidence type="ECO:0000256" key="13">
    <source>
        <dbReference type="ARBA" id="ARBA00023237"/>
    </source>
</evidence>
<sequence>MNIDLFGYSDANFKLKVSPDGTIRIPNLGPVKVAGLSFETAQQKIKSQLSKIYPQIASGQTSVQVTLGSIRSIRVTMIGEIQKPGTYTLPSLATIANALYVSGGPDAIGSYRDIQLVRNGKTIAVFDLYDFLLKGDLTKNLRLEDDDIIRVNPYETRVTITGAIKRKAIYEARKSETLEDLLAIAGGFDDYAYRSFIRVERNTKSAREAITVNADQFKTFTLLSGDHYSIDSISSRFTNKVVISGAVFHPGVYSTKEFATLKPLLEKAGLREEAYLQRAMIKRRNENYIPKTIDINLADILSGKTDFILQREDSVRVFSLLELLDKYSVTINGEVNRPDSYNYTDSMQLQDLILMAGGFKEGASGKKIEIARRVRDSVSEKDSNRYSIVKVIELNKKLDENSDAPKFILQPFDIVSVRKNPSYLEQVSIKVEGQVMYPGDYSIEKRHERISDIIQRAGGFRSDAYLPGALLMRGKTEDANTKSQELQRLNLLSSSDSTKNLNSDSLINKMNAYTSSIGINLQEALTHPGSKYDVFVEGGDRLVIPKE</sequence>
<name>A0A1J5PK89_9ZZZZ</name>
<dbReference type="GO" id="GO:0015159">
    <property type="term" value="F:polysaccharide transmembrane transporter activity"/>
    <property type="evidence" value="ECO:0007669"/>
    <property type="project" value="InterPro"/>
</dbReference>
<comment type="subcellular location">
    <subcellularLocation>
        <location evidence="1">Cell outer membrane</location>
        <topology evidence="1">Multi-pass membrane protein</topology>
    </subcellularLocation>
</comment>
<keyword evidence="14" id="KW-0449">Lipoprotein</keyword>
<keyword evidence="5" id="KW-0762">Sugar transport</keyword>
<keyword evidence="12" id="KW-0564">Palmitate</keyword>
<comment type="caution">
    <text evidence="18">The sequence shown here is derived from an EMBL/GenBank/DDBJ whole genome shotgun (WGS) entry which is preliminary data.</text>
</comment>
<keyword evidence="4" id="KW-1134">Transmembrane beta strand</keyword>
<keyword evidence="8" id="KW-0625">Polysaccharide transport</keyword>
<dbReference type="InterPro" id="IPR019554">
    <property type="entry name" value="Soluble_ligand-bd"/>
</dbReference>
<keyword evidence="10" id="KW-0626">Porin</keyword>
<protein>
    <submittedName>
        <fullName evidence="18">Polysialic acid transport protein KpsD</fullName>
    </submittedName>
</protein>
<evidence type="ECO:0000256" key="5">
    <source>
        <dbReference type="ARBA" id="ARBA00022597"/>
    </source>
</evidence>
<evidence type="ECO:0000259" key="17">
    <source>
        <dbReference type="Pfam" id="PF22461"/>
    </source>
</evidence>
<dbReference type="InterPro" id="IPR003715">
    <property type="entry name" value="Poly_export_N"/>
</dbReference>
<evidence type="ECO:0000256" key="7">
    <source>
        <dbReference type="ARBA" id="ARBA00022729"/>
    </source>
</evidence>
<evidence type="ECO:0000259" key="16">
    <source>
        <dbReference type="Pfam" id="PF10531"/>
    </source>
</evidence>
<dbReference type="GO" id="GO:0015288">
    <property type="term" value="F:porin activity"/>
    <property type="evidence" value="ECO:0007669"/>
    <property type="project" value="UniProtKB-KW"/>
</dbReference>
<dbReference type="Pfam" id="PF02563">
    <property type="entry name" value="Poly_export"/>
    <property type="match status" value="1"/>
</dbReference>
<evidence type="ECO:0000256" key="9">
    <source>
        <dbReference type="ARBA" id="ARBA00023065"/>
    </source>
</evidence>
<dbReference type="GO" id="GO:0009279">
    <property type="term" value="C:cell outer membrane"/>
    <property type="evidence" value="ECO:0007669"/>
    <property type="project" value="UniProtKB-SubCell"/>
</dbReference>
<evidence type="ECO:0000256" key="12">
    <source>
        <dbReference type="ARBA" id="ARBA00023139"/>
    </source>
</evidence>
<keyword evidence="3" id="KW-0813">Transport</keyword>
<dbReference type="PANTHER" id="PTHR33619:SF3">
    <property type="entry name" value="POLYSACCHARIDE EXPORT PROTEIN GFCE-RELATED"/>
    <property type="match status" value="1"/>
</dbReference>
<evidence type="ECO:0000256" key="1">
    <source>
        <dbReference type="ARBA" id="ARBA00004571"/>
    </source>
</evidence>
<dbReference type="Pfam" id="PF10531">
    <property type="entry name" value="SLBB"/>
    <property type="match status" value="3"/>
</dbReference>
<keyword evidence="7" id="KW-0732">Signal</keyword>
<evidence type="ECO:0000256" key="3">
    <source>
        <dbReference type="ARBA" id="ARBA00022448"/>
    </source>
</evidence>
<feature type="domain" description="Polysaccharide export protein N-terminal" evidence="15">
    <location>
        <begin position="2"/>
        <end position="64"/>
    </location>
</feature>
<evidence type="ECO:0000256" key="4">
    <source>
        <dbReference type="ARBA" id="ARBA00022452"/>
    </source>
</evidence>
<keyword evidence="9" id="KW-0406">Ion transport</keyword>
<dbReference type="GO" id="GO:0046930">
    <property type="term" value="C:pore complex"/>
    <property type="evidence" value="ECO:0007669"/>
    <property type="project" value="UniProtKB-KW"/>
</dbReference>
<dbReference type="AlphaFoldDB" id="A0A1J5PK89"/>
<keyword evidence="6" id="KW-0812">Transmembrane</keyword>
<feature type="domain" description="Soluble ligand binding" evidence="16">
    <location>
        <begin position="329"/>
        <end position="376"/>
    </location>
</feature>
<evidence type="ECO:0000256" key="8">
    <source>
        <dbReference type="ARBA" id="ARBA00023047"/>
    </source>
</evidence>